<evidence type="ECO:0000256" key="1">
    <source>
        <dbReference type="SAM" id="MobiDB-lite"/>
    </source>
</evidence>
<keyword evidence="2" id="KW-0472">Membrane</keyword>
<keyword evidence="2" id="KW-0812">Transmembrane</keyword>
<feature type="region of interest" description="Disordered" evidence="1">
    <location>
        <begin position="100"/>
        <end position="126"/>
    </location>
</feature>
<keyword evidence="2" id="KW-1133">Transmembrane helix</keyword>
<accession>A0AAN7B1U3</accession>
<feature type="region of interest" description="Disordered" evidence="1">
    <location>
        <begin position="1"/>
        <end position="30"/>
    </location>
</feature>
<feature type="transmembrane region" description="Helical" evidence="2">
    <location>
        <begin position="69"/>
        <end position="91"/>
    </location>
</feature>
<reference evidence="3" key="2">
    <citation type="submission" date="2023-05" db="EMBL/GenBank/DDBJ databases">
        <authorList>
            <consortium name="Lawrence Berkeley National Laboratory"/>
            <person name="Steindorff A."/>
            <person name="Hensen N."/>
            <person name="Bonometti L."/>
            <person name="Westerberg I."/>
            <person name="Brannstrom I.O."/>
            <person name="Guillou S."/>
            <person name="Cros-Aarteil S."/>
            <person name="Calhoun S."/>
            <person name="Haridas S."/>
            <person name="Kuo A."/>
            <person name="Mondo S."/>
            <person name="Pangilinan J."/>
            <person name="Riley R."/>
            <person name="Labutti K."/>
            <person name="Andreopoulos B."/>
            <person name="Lipzen A."/>
            <person name="Chen C."/>
            <person name="Yanf M."/>
            <person name="Daum C."/>
            <person name="Ng V."/>
            <person name="Clum A."/>
            <person name="Ohm R."/>
            <person name="Martin F."/>
            <person name="Silar P."/>
            <person name="Natvig D."/>
            <person name="Lalanne C."/>
            <person name="Gautier V."/>
            <person name="Ament-Velasquez S.L."/>
            <person name="Kruys A."/>
            <person name="Hutchinson M.I."/>
            <person name="Powell A.J."/>
            <person name="Barry K."/>
            <person name="Miller A.N."/>
            <person name="Grigoriev I.V."/>
            <person name="Debuchy R."/>
            <person name="Gladieux P."/>
            <person name="Thoren M.H."/>
            <person name="Johannesson H."/>
        </authorList>
    </citation>
    <scope>NUCLEOTIDE SEQUENCE</scope>
    <source>
        <strain evidence="3">PSN293</strain>
    </source>
</reference>
<dbReference type="AlphaFoldDB" id="A0AAN7B1U3"/>
<feature type="compositionally biased region" description="Polar residues" evidence="1">
    <location>
        <begin position="115"/>
        <end position="126"/>
    </location>
</feature>
<reference evidence="3" key="1">
    <citation type="journal article" date="2023" name="Mol. Phylogenet. Evol.">
        <title>Genome-scale phylogeny and comparative genomics of the fungal order Sordariales.</title>
        <authorList>
            <person name="Hensen N."/>
            <person name="Bonometti L."/>
            <person name="Westerberg I."/>
            <person name="Brannstrom I.O."/>
            <person name="Guillou S."/>
            <person name="Cros-Aarteil S."/>
            <person name="Calhoun S."/>
            <person name="Haridas S."/>
            <person name="Kuo A."/>
            <person name="Mondo S."/>
            <person name="Pangilinan J."/>
            <person name="Riley R."/>
            <person name="LaButti K."/>
            <person name="Andreopoulos B."/>
            <person name="Lipzen A."/>
            <person name="Chen C."/>
            <person name="Yan M."/>
            <person name="Daum C."/>
            <person name="Ng V."/>
            <person name="Clum A."/>
            <person name="Steindorff A."/>
            <person name="Ohm R.A."/>
            <person name="Martin F."/>
            <person name="Silar P."/>
            <person name="Natvig D.O."/>
            <person name="Lalanne C."/>
            <person name="Gautier V."/>
            <person name="Ament-Velasquez S.L."/>
            <person name="Kruys A."/>
            <person name="Hutchinson M.I."/>
            <person name="Powell A.J."/>
            <person name="Barry K."/>
            <person name="Miller A.N."/>
            <person name="Grigoriev I.V."/>
            <person name="Debuchy R."/>
            <person name="Gladieux P."/>
            <person name="Hiltunen Thoren M."/>
            <person name="Johannesson H."/>
        </authorList>
    </citation>
    <scope>NUCLEOTIDE SEQUENCE</scope>
    <source>
        <strain evidence="3">PSN293</strain>
    </source>
</reference>
<gene>
    <name evidence="3" type="ORF">QBC37DRAFT_406802</name>
</gene>
<feature type="compositionally biased region" description="Low complexity" evidence="1">
    <location>
        <begin position="9"/>
        <end position="30"/>
    </location>
</feature>
<dbReference type="EMBL" id="MU858352">
    <property type="protein sequence ID" value="KAK4206782.1"/>
    <property type="molecule type" value="Genomic_DNA"/>
</dbReference>
<sequence>MSFTSLPRPTIGSASSPPTSSSSPTPDPLVTVTDDITSWASVHNVTLPWYADGASMSGGQKGITTPVKIGLPIVGIVVGLALVGLAVWLFIRYRRRKTRAHRKDTTDNAAGLLQTHGSTSDNKTRC</sequence>
<dbReference type="Proteomes" id="UP001301769">
    <property type="component" value="Unassembled WGS sequence"/>
</dbReference>
<protein>
    <submittedName>
        <fullName evidence="3">Uncharacterized protein</fullName>
    </submittedName>
</protein>
<name>A0AAN7B1U3_9PEZI</name>
<evidence type="ECO:0000256" key="2">
    <source>
        <dbReference type="SAM" id="Phobius"/>
    </source>
</evidence>
<keyword evidence="4" id="KW-1185">Reference proteome</keyword>
<evidence type="ECO:0000313" key="3">
    <source>
        <dbReference type="EMBL" id="KAK4206782.1"/>
    </source>
</evidence>
<comment type="caution">
    <text evidence="3">The sequence shown here is derived from an EMBL/GenBank/DDBJ whole genome shotgun (WGS) entry which is preliminary data.</text>
</comment>
<proteinExistence type="predicted"/>
<organism evidence="3 4">
    <name type="scientific">Rhypophila decipiens</name>
    <dbReference type="NCBI Taxonomy" id="261697"/>
    <lineage>
        <taxon>Eukaryota</taxon>
        <taxon>Fungi</taxon>
        <taxon>Dikarya</taxon>
        <taxon>Ascomycota</taxon>
        <taxon>Pezizomycotina</taxon>
        <taxon>Sordariomycetes</taxon>
        <taxon>Sordariomycetidae</taxon>
        <taxon>Sordariales</taxon>
        <taxon>Naviculisporaceae</taxon>
        <taxon>Rhypophila</taxon>
    </lineage>
</organism>
<evidence type="ECO:0000313" key="4">
    <source>
        <dbReference type="Proteomes" id="UP001301769"/>
    </source>
</evidence>